<dbReference type="SUPFAM" id="SSF52540">
    <property type="entry name" value="P-loop containing nucleoside triphosphate hydrolases"/>
    <property type="match status" value="1"/>
</dbReference>
<protein>
    <submittedName>
        <fullName evidence="1">AAA family ATPase</fullName>
    </submittedName>
</protein>
<name>A0A846YP95_9NOCA</name>
<organism evidence="1 2">
    <name type="scientific">Nocardia flavorosea</name>
    <dbReference type="NCBI Taxonomy" id="53429"/>
    <lineage>
        <taxon>Bacteria</taxon>
        <taxon>Bacillati</taxon>
        <taxon>Actinomycetota</taxon>
        <taxon>Actinomycetes</taxon>
        <taxon>Mycobacteriales</taxon>
        <taxon>Nocardiaceae</taxon>
        <taxon>Nocardia</taxon>
    </lineage>
</organism>
<dbReference type="InterPro" id="IPR008868">
    <property type="entry name" value="TniB"/>
</dbReference>
<dbReference type="Proteomes" id="UP000570678">
    <property type="component" value="Unassembled WGS sequence"/>
</dbReference>
<accession>A0A846YP95</accession>
<gene>
    <name evidence="1" type="ORF">HGA15_25290</name>
</gene>
<dbReference type="AlphaFoldDB" id="A0A846YP95"/>
<comment type="caution">
    <text evidence="1">The sequence shown here is derived from an EMBL/GenBank/DDBJ whole genome shotgun (WGS) entry which is preliminary data.</text>
</comment>
<reference evidence="1 2" key="1">
    <citation type="submission" date="2020-04" db="EMBL/GenBank/DDBJ databases">
        <title>MicrobeNet Type strains.</title>
        <authorList>
            <person name="Nicholson A.C."/>
        </authorList>
    </citation>
    <scope>NUCLEOTIDE SEQUENCE [LARGE SCALE GENOMIC DNA]</scope>
    <source>
        <strain evidence="1 2">JCM 3332</strain>
    </source>
</reference>
<dbReference type="RefSeq" id="WP_062978887.1">
    <property type="nucleotide sequence ID" value="NZ_JAAXOT010000015.1"/>
</dbReference>
<keyword evidence="2" id="KW-1185">Reference proteome</keyword>
<dbReference type="InterPro" id="IPR027417">
    <property type="entry name" value="P-loop_NTPase"/>
</dbReference>
<proteinExistence type="predicted"/>
<evidence type="ECO:0000313" key="1">
    <source>
        <dbReference type="EMBL" id="NKY59410.1"/>
    </source>
</evidence>
<evidence type="ECO:0000313" key="2">
    <source>
        <dbReference type="Proteomes" id="UP000570678"/>
    </source>
</evidence>
<sequence>MSNPWAAWLAEHDTRRFPLSRKQGWDAFATGPPRPGFEALTRAQMSRLGQEELTDYKQARFVWHANPPVVKTQQLSAAFEVIDQVMCENYRDSDRVKGSVVIDAKPGLGKTTIATRYGKKFHLDQYRRYGSVTAEGNQRLPVVFLPLSAGMTLKDLNIKLLQFYGHPAARAKTKATLGSLAVDCVFSCDTRLIVIDDLHFINFRHRNGTEVSNHLKWLANEMPVTFIIVGVGLARKHYFDEGLFGDEAEYAQTGRRATACPVVPFAIDTAAGLRAWTDLLRAFEKHAILADAHPDMLTNHARELFRITQGHIGSLTNHFDRMCSLAITTGAETIDEDIVKRAIADVAAQSRLRPPA</sequence>
<dbReference type="Pfam" id="PF05621">
    <property type="entry name" value="TniB"/>
    <property type="match status" value="1"/>
</dbReference>
<dbReference type="EMBL" id="JAAXOT010000015">
    <property type="protein sequence ID" value="NKY59410.1"/>
    <property type="molecule type" value="Genomic_DNA"/>
</dbReference>